<reference evidence="3" key="1">
    <citation type="submission" date="2023-07" db="EMBL/GenBank/DDBJ databases">
        <title>draft genome sequence of fig (Ficus carica).</title>
        <authorList>
            <person name="Takahashi T."/>
            <person name="Nishimura K."/>
        </authorList>
    </citation>
    <scope>NUCLEOTIDE SEQUENCE</scope>
</reference>
<evidence type="ECO:0000313" key="3">
    <source>
        <dbReference type="EMBL" id="GMN34290.1"/>
    </source>
</evidence>
<feature type="compositionally biased region" description="Low complexity" evidence="1">
    <location>
        <begin position="29"/>
        <end position="42"/>
    </location>
</feature>
<dbReference type="EMBL" id="BTGU01006076">
    <property type="protein sequence ID" value="GMN34257.1"/>
    <property type="molecule type" value="Genomic_DNA"/>
</dbReference>
<protein>
    <submittedName>
        <fullName evidence="3">Uncharacterized protein</fullName>
    </submittedName>
</protein>
<gene>
    <name evidence="2" type="ORF">TIFTF001_048341</name>
    <name evidence="3" type="ORF">TIFTF001_048344</name>
</gene>
<feature type="compositionally biased region" description="Basic and acidic residues" evidence="1">
    <location>
        <begin position="10"/>
        <end position="21"/>
    </location>
</feature>
<organism evidence="3 4">
    <name type="scientific">Ficus carica</name>
    <name type="common">Common fig</name>
    <dbReference type="NCBI Taxonomy" id="3494"/>
    <lineage>
        <taxon>Eukaryota</taxon>
        <taxon>Viridiplantae</taxon>
        <taxon>Streptophyta</taxon>
        <taxon>Embryophyta</taxon>
        <taxon>Tracheophyta</taxon>
        <taxon>Spermatophyta</taxon>
        <taxon>Magnoliopsida</taxon>
        <taxon>eudicotyledons</taxon>
        <taxon>Gunneridae</taxon>
        <taxon>Pentapetalae</taxon>
        <taxon>rosids</taxon>
        <taxon>fabids</taxon>
        <taxon>Rosales</taxon>
        <taxon>Moraceae</taxon>
        <taxon>Ficeae</taxon>
        <taxon>Ficus</taxon>
    </lineage>
</organism>
<evidence type="ECO:0000256" key="1">
    <source>
        <dbReference type="SAM" id="MobiDB-lite"/>
    </source>
</evidence>
<comment type="caution">
    <text evidence="3">The sequence shown here is derived from an EMBL/GenBank/DDBJ whole genome shotgun (WGS) entry which is preliminary data.</text>
</comment>
<sequence length="196" mass="21556">MKGTMRGIQSKRESESVSPKRESRRRSLHAAAAAARPWGSASVLESTSSQEHTAIGKVKKAQQQPSIDGDVEERGPHVWLGLFTIDNGGDVGGGPSVSIFVSGDDHHKLPRSFRLGSSLSMTRKCFIMVNPNRNHHPRPQPSEASGNGGVKALHFWIICKRIAVGCSQFRPESLKGIVRSFNGDERLTKWEKYQLS</sequence>
<name>A0AA87ZLE0_FICCA</name>
<feature type="region of interest" description="Disordered" evidence="1">
    <location>
        <begin position="1"/>
        <end position="73"/>
    </location>
</feature>
<accession>A0AA87ZLE0</accession>
<proteinExistence type="predicted"/>
<evidence type="ECO:0000313" key="2">
    <source>
        <dbReference type="EMBL" id="GMN34257.1"/>
    </source>
</evidence>
<dbReference type="Proteomes" id="UP001187192">
    <property type="component" value="Unassembled WGS sequence"/>
</dbReference>
<keyword evidence="4" id="KW-1185">Reference proteome</keyword>
<feature type="compositionally biased region" description="Polar residues" evidence="1">
    <location>
        <begin position="43"/>
        <end position="52"/>
    </location>
</feature>
<dbReference type="AlphaFoldDB" id="A0AA87ZLE0"/>
<evidence type="ECO:0000313" key="4">
    <source>
        <dbReference type="Proteomes" id="UP001187192"/>
    </source>
</evidence>
<dbReference type="EMBL" id="BTGU01006078">
    <property type="protein sequence ID" value="GMN34290.1"/>
    <property type="molecule type" value="Genomic_DNA"/>
</dbReference>